<reference evidence="9" key="1">
    <citation type="journal article" date="2012" name="Science">
        <title>The Paleozoic origin of enzymatic lignin decomposition reconstructed from 31 fungal genomes.</title>
        <authorList>
            <person name="Floudas D."/>
            <person name="Binder M."/>
            <person name="Riley R."/>
            <person name="Barry K."/>
            <person name="Blanchette R.A."/>
            <person name="Henrissat B."/>
            <person name="Martinez A.T."/>
            <person name="Otillar R."/>
            <person name="Spatafora J.W."/>
            <person name="Yadav J.S."/>
            <person name="Aerts A."/>
            <person name="Benoit I."/>
            <person name="Boyd A."/>
            <person name="Carlson A."/>
            <person name="Copeland A."/>
            <person name="Coutinho P.M."/>
            <person name="de Vries R.P."/>
            <person name="Ferreira P."/>
            <person name="Findley K."/>
            <person name="Foster B."/>
            <person name="Gaskell J."/>
            <person name="Glotzer D."/>
            <person name="Gorecki P."/>
            <person name="Heitman J."/>
            <person name="Hesse C."/>
            <person name="Hori C."/>
            <person name="Igarashi K."/>
            <person name="Jurgens J.A."/>
            <person name="Kallen N."/>
            <person name="Kersten P."/>
            <person name="Kohler A."/>
            <person name="Kuees U."/>
            <person name="Kumar T.K.A."/>
            <person name="Kuo A."/>
            <person name="LaButti K."/>
            <person name="Larrondo L.F."/>
            <person name="Lindquist E."/>
            <person name="Ling A."/>
            <person name="Lombard V."/>
            <person name="Lucas S."/>
            <person name="Lundell T."/>
            <person name="Martin R."/>
            <person name="McLaughlin D.J."/>
            <person name="Morgenstern I."/>
            <person name="Morin E."/>
            <person name="Murat C."/>
            <person name="Nagy L.G."/>
            <person name="Nolan M."/>
            <person name="Ohm R.A."/>
            <person name="Patyshakuliyeva A."/>
            <person name="Rokas A."/>
            <person name="Ruiz-Duenas F.J."/>
            <person name="Sabat G."/>
            <person name="Salamov A."/>
            <person name="Samejima M."/>
            <person name="Schmutz J."/>
            <person name="Slot J.C."/>
            <person name="St John F."/>
            <person name="Stenlid J."/>
            <person name="Sun H."/>
            <person name="Sun S."/>
            <person name="Syed K."/>
            <person name="Tsang A."/>
            <person name="Wiebenga A."/>
            <person name="Young D."/>
            <person name="Pisabarro A."/>
            <person name="Eastwood D.C."/>
            <person name="Martin F."/>
            <person name="Cullen D."/>
            <person name="Grigoriev I.V."/>
            <person name="Hibbett D.S."/>
        </authorList>
    </citation>
    <scope>NUCLEOTIDE SEQUENCE [LARGE SCALE GENOMIC DNA]</scope>
    <source>
        <strain evidence="9">TFB10046</strain>
    </source>
</reference>
<keyword evidence="3 6" id="KW-0812">Transmembrane</keyword>
<evidence type="ECO:0000256" key="3">
    <source>
        <dbReference type="ARBA" id="ARBA00022692"/>
    </source>
</evidence>
<feature type="transmembrane region" description="Helical" evidence="6">
    <location>
        <begin position="27"/>
        <end position="46"/>
    </location>
</feature>
<dbReference type="OMA" id="FNCTVAI"/>
<keyword evidence="2" id="KW-0813">Transport</keyword>
<dbReference type="GO" id="GO:0016020">
    <property type="term" value="C:membrane"/>
    <property type="evidence" value="ECO:0007669"/>
    <property type="project" value="UniProtKB-SubCell"/>
</dbReference>
<keyword evidence="5 6" id="KW-0472">Membrane</keyword>
<dbReference type="OrthoDB" id="3936150at2759"/>
<evidence type="ECO:0000256" key="1">
    <source>
        <dbReference type="ARBA" id="ARBA00004141"/>
    </source>
</evidence>
<gene>
    <name evidence="8" type="ORF">AURDEDRAFT_26432</name>
</gene>
<dbReference type="Proteomes" id="UP000006514">
    <property type="component" value="Unassembled WGS sequence"/>
</dbReference>
<dbReference type="EMBL" id="JH688182">
    <property type="protein sequence ID" value="EJD33541.1"/>
    <property type="molecule type" value="Genomic_DNA"/>
</dbReference>
<evidence type="ECO:0000313" key="8">
    <source>
        <dbReference type="EMBL" id="EJD33541.1"/>
    </source>
</evidence>
<name>J0CTC0_AURST</name>
<dbReference type="InterPro" id="IPR020846">
    <property type="entry name" value="MFS_dom"/>
</dbReference>
<protein>
    <submittedName>
        <fullName evidence="8">MFS general substrate transporter</fullName>
    </submittedName>
</protein>
<keyword evidence="9" id="KW-1185">Reference proteome</keyword>
<dbReference type="InterPro" id="IPR036259">
    <property type="entry name" value="MFS_trans_sf"/>
</dbReference>
<dbReference type="AlphaFoldDB" id="J0CTC0"/>
<dbReference type="PROSITE" id="PS50850">
    <property type="entry name" value="MFS"/>
    <property type="match status" value="1"/>
</dbReference>
<evidence type="ECO:0000256" key="6">
    <source>
        <dbReference type="SAM" id="Phobius"/>
    </source>
</evidence>
<sequence length="179" mass="19018">MWAQAFSLVTPRIQVEFGIPESQYGDIFSVFHAGLTVGAAVWGVLVDVVGRRVAFNCTVAITSVFGLLIGALDSWSAILAVAFFVGFGLGGNIPIDATIVMEFIPKKQRWLLAALSVFQPLGVITTALIAWGLVPRNTCAFTSPASSCRLVAPGEPCCTKASNYGWRYAVFTIGAISLA</sequence>
<feature type="transmembrane region" description="Helical" evidence="6">
    <location>
        <begin position="78"/>
        <end position="99"/>
    </location>
</feature>
<evidence type="ECO:0000256" key="2">
    <source>
        <dbReference type="ARBA" id="ARBA00022448"/>
    </source>
</evidence>
<dbReference type="InterPro" id="IPR011701">
    <property type="entry name" value="MFS"/>
</dbReference>
<dbReference type="KEGG" id="adl:AURDEDRAFT_26432"/>
<dbReference type="eggNOG" id="KOG0253">
    <property type="taxonomic scope" value="Eukaryota"/>
</dbReference>
<feature type="non-terminal residue" evidence="8">
    <location>
        <position position="179"/>
    </location>
</feature>
<organism evidence="8 9">
    <name type="scientific">Auricularia subglabra (strain TFB-10046 / SS5)</name>
    <name type="common">White-rot fungus</name>
    <name type="synonym">Auricularia delicata (strain TFB10046)</name>
    <dbReference type="NCBI Taxonomy" id="717982"/>
    <lineage>
        <taxon>Eukaryota</taxon>
        <taxon>Fungi</taxon>
        <taxon>Dikarya</taxon>
        <taxon>Basidiomycota</taxon>
        <taxon>Agaricomycotina</taxon>
        <taxon>Agaricomycetes</taxon>
        <taxon>Auriculariales</taxon>
        <taxon>Auriculariaceae</taxon>
        <taxon>Auricularia</taxon>
    </lineage>
</organism>
<dbReference type="InParanoid" id="J0CTC0"/>
<dbReference type="SUPFAM" id="SSF103473">
    <property type="entry name" value="MFS general substrate transporter"/>
    <property type="match status" value="1"/>
</dbReference>
<evidence type="ECO:0000313" key="9">
    <source>
        <dbReference type="Proteomes" id="UP000006514"/>
    </source>
</evidence>
<feature type="transmembrane region" description="Helical" evidence="6">
    <location>
        <begin position="111"/>
        <end position="134"/>
    </location>
</feature>
<evidence type="ECO:0000256" key="4">
    <source>
        <dbReference type="ARBA" id="ARBA00022989"/>
    </source>
</evidence>
<accession>J0CTC0</accession>
<feature type="transmembrane region" description="Helical" evidence="6">
    <location>
        <begin position="53"/>
        <end position="72"/>
    </location>
</feature>
<proteinExistence type="predicted"/>
<dbReference type="InterPro" id="IPR005829">
    <property type="entry name" value="Sugar_transporter_CS"/>
</dbReference>
<dbReference type="Gene3D" id="1.20.1250.20">
    <property type="entry name" value="MFS general substrate transporter like domains"/>
    <property type="match status" value="1"/>
</dbReference>
<dbReference type="GO" id="GO:0022857">
    <property type="term" value="F:transmembrane transporter activity"/>
    <property type="evidence" value="ECO:0007669"/>
    <property type="project" value="InterPro"/>
</dbReference>
<feature type="domain" description="Major facilitator superfamily (MFS) profile" evidence="7">
    <location>
        <begin position="1"/>
        <end position="179"/>
    </location>
</feature>
<dbReference type="PANTHER" id="PTHR23511:SF3">
    <property type="entry name" value="MAJOR FACILITATOR SUPERFAMILY (MFS) PROFILE DOMAIN-CONTAINING PROTEIN"/>
    <property type="match status" value="1"/>
</dbReference>
<keyword evidence="4 6" id="KW-1133">Transmembrane helix</keyword>
<dbReference type="Pfam" id="PF07690">
    <property type="entry name" value="MFS_1"/>
    <property type="match status" value="1"/>
</dbReference>
<comment type="subcellular location">
    <subcellularLocation>
        <location evidence="1">Membrane</location>
        <topology evidence="1">Multi-pass membrane protein</topology>
    </subcellularLocation>
</comment>
<dbReference type="PANTHER" id="PTHR23511">
    <property type="entry name" value="SYNAPTIC VESICLE GLYCOPROTEIN 2"/>
    <property type="match status" value="1"/>
</dbReference>
<evidence type="ECO:0000259" key="7">
    <source>
        <dbReference type="PROSITE" id="PS50850"/>
    </source>
</evidence>
<dbReference type="PROSITE" id="PS00217">
    <property type="entry name" value="SUGAR_TRANSPORT_2"/>
    <property type="match status" value="1"/>
</dbReference>
<evidence type="ECO:0000256" key="5">
    <source>
        <dbReference type="ARBA" id="ARBA00023136"/>
    </source>
</evidence>